<keyword evidence="1" id="KW-1133">Transmembrane helix</keyword>
<dbReference type="AlphaFoldDB" id="A0A5C3LEC6"/>
<sequence>METAQLLYSSIYRTHISPADCRMICPTAMFVFLPPSAATTNSTSLYSGIYTAPYTFSCLFMTLLCSLASFTG</sequence>
<organism evidence="2 3">
    <name type="scientific">Crucibulum laeve</name>
    <dbReference type="NCBI Taxonomy" id="68775"/>
    <lineage>
        <taxon>Eukaryota</taxon>
        <taxon>Fungi</taxon>
        <taxon>Dikarya</taxon>
        <taxon>Basidiomycota</taxon>
        <taxon>Agaricomycotina</taxon>
        <taxon>Agaricomycetes</taxon>
        <taxon>Agaricomycetidae</taxon>
        <taxon>Agaricales</taxon>
        <taxon>Agaricineae</taxon>
        <taxon>Nidulariaceae</taxon>
        <taxon>Crucibulum</taxon>
    </lineage>
</organism>
<dbReference type="EMBL" id="ML213753">
    <property type="protein sequence ID" value="TFK31434.1"/>
    <property type="molecule type" value="Genomic_DNA"/>
</dbReference>
<protein>
    <submittedName>
        <fullName evidence="2">Uncharacterized protein</fullName>
    </submittedName>
</protein>
<keyword evidence="3" id="KW-1185">Reference proteome</keyword>
<name>A0A5C3LEC6_9AGAR</name>
<evidence type="ECO:0000313" key="2">
    <source>
        <dbReference type="EMBL" id="TFK31434.1"/>
    </source>
</evidence>
<keyword evidence="1" id="KW-0472">Membrane</keyword>
<proteinExistence type="predicted"/>
<evidence type="ECO:0000256" key="1">
    <source>
        <dbReference type="SAM" id="Phobius"/>
    </source>
</evidence>
<dbReference type="Proteomes" id="UP000308652">
    <property type="component" value="Unassembled WGS sequence"/>
</dbReference>
<keyword evidence="1" id="KW-0812">Transmembrane</keyword>
<gene>
    <name evidence="2" type="ORF">BDQ12DRAFT_694156</name>
</gene>
<feature type="transmembrane region" description="Helical" evidence="1">
    <location>
        <begin position="49"/>
        <end position="70"/>
    </location>
</feature>
<evidence type="ECO:0000313" key="3">
    <source>
        <dbReference type="Proteomes" id="UP000308652"/>
    </source>
</evidence>
<accession>A0A5C3LEC6</accession>
<reference evidence="2 3" key="1">
    <citation type="journal article" date="2019" name="Nat. Ecol. Evol.">
        <title>Megaphylogeny resolves global patterns of mushroom evolution.</title>
        <authorList>
            <person name="Varga T."/>
            <person name="Krizsan K."/>
            <person name="Foldi C."/>
            <person name="Dima B."/>
            <person name="Sanchez-Garcia M."/>
            <person name="Sanchez-Ramirez S."/>
            <person name="Szollosi G.J."/>
            <person name="Szarkandi J.G."/>
            <person name="Papp V."/>
            <person name="Albert L."/>
            <person name="Andreopoulos W."/>
            <person name="Angelini C."/>
            <person name="Antonin V."/>
            <person name="Barry K.W."/>
            <person name="Bougher N.L."/>
            <person name="Buchanan P."/>
            <person name="Buyck B."/>
            <person name="Bense V."/>
            <person name="Catcheside P."/>
            <person name="Chovatia M."/>
            <person name="Cooper J."/>
            <person name="Damon W."/>
            <person name="Desjardin D."/>
            <person name="Finy P."/>
            <person name="Geml J."/>
            <person name="Haridas S."/>
            <person name="Hughes K."/>
            <person name="Justo A."/>
            <person name="Karasinski D."/>
            <person name="Kautmanova I."/>
            <person name="Kiss B."/>
            <person name="Kocsube S."/>
            <person name="Kotiranta H."/>
            <person name="LaButti K.M."/>
            <person name="Lechner B.E."/>
            <person name="Liimatainen K."/>
            <person name="Lipzen A."/>
            <person name="Lukacs Z."/>
            <person name="Mihaltcheva S."/>
            <person name="Morgado L.N."/>
            <person name="Niskanen T."/>
            <person name="Noordeloos M.E."/>
            <person name="Ohm R.A."/>
            <person name="Ortiz-Santana B."/>
            <person name="Ovrebo C."/>
            <person name="Racz N."/>
            <person name="Riley R."/>
            <person name="Savchenko A."/>
            <person name="Shiryaev A."/>
            <person name="Soop K."/>
            <person name="Spirin V."/>
            <person name="Szebenyi C."/>
            <person name="Tomsovsky M."/>
            <person name="Tulloss R.E."/>
            <person name="Uehling J."/>
            <person name="Grigoriev I.V."/>
            <person name="Vagvolgyi C."/>
            <person name="Papp T."/>
            <person name="Martin F.M."/>
            <person name="Miettinen O."/>
            <person name="Hibbett D.S."/>
            <person name="Nagy L.G."/>
        </authorList>
    </citation>
    <scope>NUCLEOTIDE SEQUENCE [LARGE SCALE GENOMIC DNA]</scope>
    <source>
        <strain evidence="2 3">CBS 166.37</strain>
    </source>
</reference>